<name>A0A177YJE1_9NOCA</name>
<feature type="domain" description="NAD-dependent epimerase/dehydratase" evidence="1">
    <location>
        <begin position="23"/>
        <end position="191"/>
    </location>
</feature>
<dbReference type="Proteomes" id="UP000077519">
    <property type="component" value="Unassembled WGS sequence"/>
</dbReference>
<sequence length="332" mass="35771">MENALAEPTRGLIEAMPSIDGDIVVLGVGGKVGPSVAVMAKRAAEAAGIDKRIYGVARFSDPHSREFLENNGVECVAADLTDDDQLSALPDASNVIFMAGNKFGTTGNESFTWAMNSYLPGRVANRYRDSRIVAFSTLVAYPLADVATGGSRESDPVGPIGEYAASCVGRERVFEHHSLKFGTPLLIFRLGYSIETRYGVLQEIAQAVKDGTEIPLEMGHASVIWQRDVADYAIRSLTLASSPPRRLNITGPEIVSIRWLAHRFGEILGKEPRFTGSETGTSYVMDGSSIQSEFGFPSTTLSTMIDSVAAWVAEGGALLGKPTKFQQRQGQF</sequence>
<evidence type="ECO:0000259" key="1">
    <source>
        <dbReference type="Pfam" id="PF01370"/>
    </source>
</evidence>
<comment type="caution">
    <text evidence="2">The sequence shown here is derived from an EMBL/GenBank/DDBJ whole genome shotgun (WGS) entry which is preliminary data.</text>
</comment>
<gene>
    <name evidence="2" type="ORF">A3K89_19745</name>
</gene>
<dbReference type="Pfam" id="PF01370">
    <property type="entry name" value="Epimerase"/>
    <property type="match status" value="1"/>
</dbReference>
<evidence type="ECO:0000313" key="2">
    <source>
        <dbReference type="EMBL" id="OAK55623.1"/>
    </source>
</evidence>
<dbReference type="EMBL" id="LVHI01000009">
    <property type="protein sequence ID" value="OAK55623.1"/>
    <property type="molecule type" value="Genomic_DNA"/>
</dbReference>
<proteinExistence type="predicted"/>
<dbReference type="InterPro" id="IPR036291">
    <property type="entry name" value="NAD(P)-bd_dom_sf"/>
</dbReference>
<keyword evidence="3" id="KW-1185">Reference proteome</keyword>
<dbReference type="InterPro" id="IPR001509">
    <property type="entry name" value="Epimerase_deHydtase"/>
</dbReference>
<dbReference type="SUPFAM" id="SSF51735">
    <property type="entry name" value="NAD(P)-binding Rossmann-fold domains"/>
    <property type="match status" value="1"/>
</dbReference>
<evidence type="ECO:0000313" key="3">
    <source>
        <dbReference type="Proteomes" id="UP000077519"/>
    </source>
</evidence>
<organism evidence="2 3">
    <name type="scientific">Rhodococcoides kyotonense</name>
    <dbReference type="NCBI Taxonomy" id="398843"/>
    <lineage>
        <taxon>Bacteria</taxon>
        <taxon>Bacillati</taxon>
        <taxon>Actinomycetota</taxon>
        <taxon>Actinomycetes</taxon>
        <taxon>Mycobacteriales</taxon>
        <taxon>Nocardiaceae</taxon>
        <taxon>Rhodococcoides</taxon>
    </lineage>
</organism>
<reference evidence="2 3" key="1">
    <citation type="submission" date="2016-03" db="EMBL/GenBank/DDBJ databases">
        <title>Genome sequence of Rhodococcus kyotonensis KB10.</title>
        <authorList>
            <person name="Jeong H."/>
            <person name="Hong C.E."/>
            <person name="Jo S.H."/>
            <person name="Park J.M."/>
        </authorList>
    </citation>
    <scope>NUCLEOTIDE SEQUENCE [LARGE SCALE GENOMIC DNA]</scope>
    <source>
        <strain evidence="2 3">KB10</strain>
    </source>
</reference>
<dbReference type="Gene3D" id="3.40.50.720">
    <property type="entry name" value="NAD(P)-binding Rossmann-like Domain"/>
    <property type="match status" value="1"/>
</dbReference>
<accession>A0A177YJE1</accession>
<protein>
    <submittedName>
        <fullName evidence="2">Epimerase</fullName>
    </submittedName>
</protein>
<dbReference type="AlphaFoldDB" id="A0A177YJE1"/>